<dbReference type="EMBL" id="RDQH01000333">
    <property type="protein sequence ID" value="RXH93953.1"/>
    <property type="molecule type" value="Genomic_DNA"/>
</dbReference>
<keyword evidence="7" id="KW-0503">Monooxygenase</keyword>
<keyword evidence="4" id="KW-0479">Metal-binding</keyword>
<evidence type="ECO:0000256" key="7">
    <source>
        <dbReference type="ARBA" id="ARBA00023033"/>
    </source>
</evidence>
<evidence type="ECO:0000256" key="6">
    <source>
        <dbReference type="ARBA" id="ARBA00023004"/>
    </source>
</evidence>
<evidence type="ECO:0000313" key="8">
    <source>
        <dbReference type="EMBL" id="RXH93953.1"/>
    </source>
</evidence>
<evidence type="ECO:0000256" key="1">
    <source>
        <dbReference type="ARBA" id="ARBA00001971"/>
    </source>
</evidence>
<evidence type="ECO:0000256" key="5">
    <source>
        <dbReference type="ARBA" id="ARBA00023002"/>
    </source>
</evidence>
<evidence type="ECO:0000256" key="4">
    <source>
        <dbReference type="ARBA" id="ARBA00022723"/>
    </source>
</evidence>
<evidence type="ECO:0000256" key="3">
    <source>
        <dbReference type="ARBA" id="ARBA00022617"/>
    </source>
</evidence>
<dbReference type="Proteomes" id="UP000290289">
    <property type="component" value="Chromosome 7"/>
</dbReference>
<name>A0A498JJK1_MALDO</name>
<evidence type="ECO:0000256" key="2">
    <source>
        <dbReference type="ARBA" id="ARBA00010617"/>
    </source>
</evidence>
<keyword evidence="3" id="KW-0349">Heme</keyword>
<protein>
    <submittedName>
        <fullName evidence="8">Uncharacterized protein</fullName>
    </submittedName>
</protein>
<reference evidence="8 9" key="1">
    <citation type="submission" date="2018-10" db="EMBL/GenBank/DDBJ databases">
        <title>A high-quality apple genome assembly.</title>
        <authorList>
            <person name="Hu J."/>
        </authorList>
    </citation>
    <scope>NUCLEOTIDE SEQUENCE [LARGE SCALE GENOMIC DNA]</scope>
    <source>
        <strain evidence="9">cv. HFTH1</strain>
        <tissue evidence="8">Young leaf</tissue>
    </source>
</reference>
<dbReference type="GO" id="GO:0020037">
    <property type="term" value="F:heme binding"/>
    <property type="evidence" value="ECO:0007669"/>
    <property type="project" value="InterPro"/>
</dbReference>
<keyword evidence="9" id="KW-1185">Reference proteome</keyword>
<sequence length="77" mass="8641">MAAPRKAASFEFHSAKFRKLTVDSLFELLVHAWLLPTPIDLQDVLMRLTFDNVRMITFGVDPGCLQPGLPKIPFAEA</sequence>
<proteinExistence type="inferred from homology"/>
<dbReference type="GO" id="GO:0005506">
    <property type="term" value="F:iron ion binding"/>
    <property type="evidence" value="ECO:0007669"/>
    <property type="project" value="InterPro"/>
</dbReference>
<dbReference type="PANTHER" id="PTHR24296">
    <property type="entry name" value="CYTOCHROME P450"/>
    <property type="match status" value="1"/>
</dbReference>
<dbReference type="GO" id="GO:0004497">
    <property type="term" value="F:monooxygenase activity"/>
    <property type="evidence" value="ECO:0007669"/>
    <property type="project" value="UniProtKB-KW"/>
</dbReference>
<organism evidence="8 9">
    <name type="scientific">Malus domestica</name>
    <name type="common">Apple</name>
    <name type="synonym">Pyrus malus</name>
    <dbReference type="NCBI Taxonomy" id="3750"/>
    <lineage>
        <taxon>Eukaryota</taxon>
        <taxon>Viridiplantae</taxon>
        <taxon>Streptophyta</taxon>
        <taxon>Embryophyta</taxon>
        <taxon>Tracheophyta</taxon>
        <taxon>Spermatophyta</taxon>
        <taxon>Magnoliopsida</taxon>
        <taxon>eudicotyledons</taxon>
        <taxon>Gunneridae</taxon>
        <taxon>Pentapetalae</taxon>
        <taxon>rosids</taxon>
        <taxon>fabids</taxon>
        <taxon>Rosales</taxon>
        <taxon>Rosaceae</taxon>
        <taxon>Amygdaloideae</taxon>
        <taxon>Maleae</taxon>
        <taxon>Malus</taxon>
    </lineage>
</organism>
<accession>A0A498JJK1</accession>
<dbReference type="AlphaFoldDB" id="A0A498JJK1"/>
<dbReference type="InterPro" id="IPR036396">
    <property type="entry name" value="Cyt_P450_sf"/>
</dbReference>
<comment type="cofactor">
    <cofactor evidence="1">
        <name>heme</name>
        <dbReference type="ChEBI" id="CHEBI:30413"/>
    </cofactor>
</comment>
<gene>
    <name evidence="8" type="ORF">DVH24_016020</name>
</gene>
<dbReference type="GO" id="GO:0016705">
    <property type="term" value="F:oxidoreductase activity, acting on paired donors, with incorporation or reduction of molecular oxygen"/>
    <property type="evidence" value="ECO:0007669"/>
    <property type="project" value="InterPro"/>
</dbReference>
<comment type="caution">
    <text evidence="8">The sequence shown here is derived from an EMBL/GenBank/DDBJ whole genome shotgun (WGS) entry which is preliminary data.</text>
</comment>
<dbReference type="SUPFAM" id="SSF48264">
    <property type="entry name" value="Cytochrome P450"/>
    <property type="match status" value="1"/>
</dbReference>
<evidence type="ECO:0000313" key="9">
    <source>
        <dbReference type="Proteomes" id="UP000290289"/>
    </source>
</evidence>
<comment type="similarity">
    <text evidence="2">Belongs to the cytochrome P450 family.</text>
</comment>
<keyword evidence="6" id="KW-0408">Iron</keyword>
<keyword evidence="5" id="KW-0560">Oxidoreductase</keyword>